<feature type="region of interest" description="Disordered" evidence="1">
    <location>
        <begin position="129"/>
        <end position="178"/>
    </location>
</feature>
<sequence length="390" mass="44365">MGHLVTKELQSTLCCRNQDNSQQAPIYLKYKDRIRRNNTLFEGEQQFPSSHMERGKIGATHSCPLSQIRECEPGMEESKVEEWRSPLTQFKASGSYEYYMTQEMRDDLIKRITIQGDDSIEDLLHVNPEEDKQEMSSSSSSEDSQSEKDQSRQDASLEISQINGSTSLTGSSSSSSLFASRPCTTQVIALQDIYDLAMQANDKPQQELDVSCPQISALIRKQVPPMPSQETLKRTSLRYGRVKSDSLTDSTSMQKLLEQELNTLIFTILSTQVPCILFSEGRYLFGTKMVQYQLNPVTQQRMVRLSGGEQITLEERFEELRAAEGKKVRKALMEGQRKGKTSWEVFAGMMVKVGVEMVRIASFKKQFIKVCRMRLIERLQSMQPNGEDSV</sequence>
<evidence type="ECO:0000313" key="2">
    <source>
        <dbReference type="EMBL" id="TNV77767.1"/>
    </source>
</evidence>
<name>A0A8J8NLL0_HALGN</name>
<proteinExistence type="predicted"/>
<dbReference type="EMBL" id="RRYP01011384">
    <property type="protein sequence ID" value="TNV77767.1"/>
    <property type="molecule type" value="Genomic_DNA"/>
</dbReference>
<evidence type="ECO:0000313" key="3">
    <source>
        <dbReference type="Proteomes" id="UP000785679"/>
    </source>
</evidence>
<comment type="caution">
    <text evidence="2">The sequence shown here is derived from an EMBL/GenBank/DDBJ whole genome shotgun (WGS) entry which is preliminary data.</text>
</comment>
<organism evidence="2 3">
    <name type="scientific">Halteria grandinella</name>
    <dbReference type="NCBI Taxonomy" id="5974"/>
    <lineage>
        <taxon>Eukaryota</taxon>
        <taxon>Sar</taxon>
        <taxon>Alveolata</taxon>
        <taxon>Ciliophora</taxon>
        <taxon>Intramacronucleata</taxon>
        <taxon>Spirotrichea</taxon>
        <taxon>Stichotrichia</taxon>
        <taxon>Sporadotrichida</taxon>
        <taxon>Halteriidae</taxon>
        <taxon>Halteria</taxon>
    </lineage>
</organism>
<protein>
    <submittedName>
        <fullName evidence="2">Uncharacterized protein</fullName>
    </submittedName>
</protein>
<reference evidence="2" key="1">
    <citation type="submission" date="2019-06" db="EMBL/GenBank/DDBJ databases">
        <authorList>
            <person name="Zheng W."/>
        </authorList>
    </citation>
    <scope>NUCLEOTIDE SEQUENCE</scope>
    <source>
        <strain evidence="2">QDHG01</strain>
    </source>
</reference>
<feature type="compositionally biased region" description="Low complexity" evidence="1">
    <location>
        <begin position="164"/>
        <end position="177"/>
    </location>
</feature>
<accession>A0A8J8NLL0</accession>
<dbReference type="AlphaFoldDB" id="A0A8J8NLL0"/>
<keyword evidence="3" id="KW-1185">Reference proteome</keyword>
<evidence type="ECO:0000256" key="1">
    <source>
        <dbReference type="SAM" id="MobiDB-lite"/>
    </source>
</evidence>
<dbReference type="Proteomes" id="UP000785679">
    <property type="component" value="Unassembled WGS sequence"/>
</dbReference>
<gene>
    <name evidence="2" type="ORF">FGO68_gene9330</name>
</gene>